<evidence type="ECO:0000313" key="1">
    <source>
        <dbReference type="EMBL" id="KAL0446059.1"/>
    </source>
</evidence>
<dbReference type="AlphaFoldDB" id="A0AAW2WVJ1"/>
<comment type="caution">
    <text evidence="1">The sequence shown here is derived from an EMBL/GenBank/DDBJ whole genome shotgun (WGS) entry which is preliminary data.</text>
</comment>
<dbReference type="EMBL" id="JACGWN010000006">
    <property type="protein sequence ID" value="KAL0446059.1"/>
    <property type="molecule type" value="Genomic_DNA"/>
</dbReference>
<name>A0AAW2WVJ1_9LAMI</name>
<accession>A0AAW2WVJ1</accession>
<protein>
    <submittedName>
        <fullName evidence="1">Uncharacterized protein</fullName>
    </submittedName>
</protein>
<reference evidence="1" key="1">
    <citation type="submission" date="2020-06" db="EMBL/GenBank/DDBJ databases">
        <authorList>
            <person name="Li T."/>
            <person name="Hu X."/>
            <person name="Zhang T."/>
            <person name="Song X."/>
            <person name="Zhang H."/>
            <person name="Dai N."/>
            <person name="Sheng W."/>
            <person name="Hou X."/>
            <person name="Wei L."/>
        </authorList>
    </citation>
    <scope>NUCLEOTIDE SEQUENCE</scope>
    <source>
        <strain evidence="1">KEN1</strain>
        <tissue evidence="1">Leaf</tissue>
    </source>
</reference>
<proteinExistence type="predicted"/>
<sequence>MIGDEVATTHHITLSEEEDAEIAVPEFEEGVKTNVDELKEINLGDIENPRSIYISVLLTEDEEKAYVDLLHEFKDVFAWLYKEMLDLEPKVAVHQLSIRKGARPVKQAQHRFRPKLVPLIKVLLRLDSFKRDMNSACPKDGFTLPIAKLMIDATTGHEALSFMDGSFGYN</sequence>
<gene>
    <name evidence="1" type="ORF">Slati_1733800</name>
</gene>
<reference evidence="1" key="2">
    <citation type="journal article" date="2024" name="Plant">
        <title>Genomic evolution and insights into agronomic trait innovations of Sesamum species.</title>
        <authorList>
            <person name="Miao H."/>
            <person name="Wang L."/>
            <person name="Qu L."/>
            <person name="Liu H."/>
            <person name="Sun Y."/>
            <person name="Le M."/>
            <person name="Wang Q."/>
            <person name="Wei S."/>
            <person name="Zheng Y."/>
            <person name="Lin W."/>
            <person name="Duan Y."/>
            <person name="Cao H."/>
            <person name="Xiong S."/>
            <person name="Wang X."/>
            <person name="Wei L."/>
            <person name="Li C."/>
            <person name="Ma Q."/>
            <person name="Ju M."/>
            <person name="Zhao R."/>
            <person name="Li G."/>
            <person name="Mu C."/>
            <person name="Tian Q."/>
            <person name="Mei H."/>
            <person name="Zhang T."/>
            <person name="Gao T."/>
            <person name="Zhang H."/>
        </authorList>
    </citation>
    <scope>NUCLEOTIDE SEQUENCE</scope>
    <source>
        <strain evidence="1">KEN1</strain>
    </source>
</reference>
<organism evidence="1">
    <name type="scientific">Sesamum latifolium</name>
    <dbReference type="NCBI Taxonomy" id="2727402"/>
    <lineage>
        <taxon>Eukaryota</taxon>
        <taxon>Viridiplantae</taxon>
        <taxon>Streptophyta</taxon>
        <taxon>Embryophyta</taxon>
        <taxon>Tracheophyta</taxon>
        <taxon>Spermatophyta</taxon>
        <taxon>Magnoliopsida</taxon>
        <taxon>eudicotyledons</taxon>
        <taxon>Gunneridae</taxon>
        <taxon>Pentapetalae</taxon>
        <taxon>asterids</taxon>
        <taxon>lamiids</taxon>
        <taxon>Lamiales</taxon>
        <taxon>Pedaliaceae</taxon>
        <taxon>Sesamum</taxon>
    </lineage>
</organism>